<reference evidence="1 2" key="1">
    <citation type="journal article" date="2015" name="Stand. Genomic Sci.">
        <title>Complete genome sequences of bacteriophages P12002L and P12002S, two lytic phages that infect a marine Polaribacter strain.</title>
        <authorList>
            <person name="Kang I."/>
            <person name="Jang H."/>
            <person name="Cho J.-C."/>
        </authorList>
    </citation>
    <scope>NUCLEOTIDE SEQUENCE [LARGE SCALE GENOMIC DNA]</scope>
</reference>
<dbReference type="Proteomes" id="UP000204415">
    <property type="component" value="Segment"/>
</dbReference>
<name>A0A0F7IN66_9CAUD</name>
<sequence>MHELLKLYQNRVKPVQFLLNKTTNRERRIELNERLQEIARAIYEIKKRM</sequence>
<accession>A0A0F7IN66</accession>
<organism evidence="1 2">
    <name type="scientific">Polaribacter phage P12002L</name>
    <dbReference type="NCBI Taxonomy" id="1647386"/>
    <lineage>
        <taxon>Viruses</taxon>
        <taxon>Duplodnaviria</taxon>
        <taxon>Heunggongvirae</taxon>
        <taxon>Uroviricota</taxon>
        <taxon>Caudoviricetes</taxon>
        <taxon>Incheonvirus</taxon>
        <taxon>Incheonvirus P12002L</taxon>
    </lineage>
</organism>
<gene>
    <name evidence="1" type="ORF">P12002L_0055</name>
</gene>
<dbReference type="RefSeq" id="YP_009209715.1">
    <property type="nucleotide sequence ID" value="NC_028924.1"/>
</dbReference>
<evidence type="ECO:0000313" key="2">
    <source>
        <dbReference type="Proteomes" id="UP000204415"/>
    </source>
</evidence>
<dbReference type="KEGG" id="vg:26636134"/>
<dbReference type="GeneID" id="26636134"/>
<keyword evidence="2" id="KW-1185">Reference proteome</keyword>
<evidence type="ECO:0000313" key="1">
    <source>
        <dbReference type="EMBL" id="AKG94229.1"/>
    </source>
</evidence>
<protein>
    <submittedName>
        <fullName evidence="1">Uncharacterized protein</fullName>
    </submittedName>
</protein>
<proteinExistence type="predicted"/>
<dbReference type="EMBL" id="KR136259">
    <property type="protein sequence ID" value="AKG94229.1"/>
    <property type="molecule type" value="Genomic_DNA"/>
</dbReference>